<dbReference type="AlphaFoldDB" id="A0A9X0HMK4"/>
<gene>
    <name evidence="1" type="ORF">ASU33_11610</name>
</gene>
<proteinExistence type="predicted"/>
<evidence type="ECO:0008006" key="3">
    <source>
        <dbReference type="Google" id="ProtNLM"/>
    </source>
</evidence>
<keyword evidence="2" id="KW-1185">Reference proteome</keyword>
<dbReference type="OrthoDB" id="9809781at2"/>
<reference evidence="1 2" key="1">
    <citation type="submission" date="2015-11" db="EMBL/GenBank/DDBJ databases">
        <title>Solirubrum puertoriconensis gen. nov. an environmental bacteria isolated in Puerto Rico.</title>
        <authorList>
            <person name="Cuebas-Irizarry M.F."/>
            <person name="Montalvo-Rodriguez R."/>
        </authorList>
    </citation>
    <scope>NUCLEOTIDE SEQUENCE [LARGE SCALE GENOMIC DNA]</scope>
    <source>
        <strain evidence="1 2">MC1A</strain>
    </source>
</reference>
<dbReference type="InterPro" id="IPR026444">
    <property type="entry name" value="Secre_tail"/>
</dbReference>
<dbReference type="SUPFAM" id="SSF56300">
    <property type="entry name" value="Metallo-dependent phosphatases"/>
    <property type="match status" value="1"/>
</dbReference>
<dbReference type="RefSeq" id="WP_059070578.1">
    <property type="nucleotide sequence ID" value="NZ_LNAL01000006.1"/>
</dbReference>
<name>A0A9X0HMK4_SOLP1</name>
<dbReference type="EMBL" id="LNAL01000006">
    <property type="protein sequence ID" value="KUG08773.1"/>
    <property type="molecule type" value="Genomic_DNA"/>
</dbReference>
<dbReference type="Gene3D" id="3.60.21.10">
    <property type="match status" value="1"/>
</dbReference>
<sequence>MYFHHAPFSSGHYGDIAYMHWPFKEWGASLVMAGHNHHYERIIVDGLTYIVNGLGGKNIYGIGPKKAYSQSLYAGDYGAMLLEASANTLSLKFITRSGVEVDATTLIRTVLPVTLSSFQATRRGNEAVLQWATANELRNRGFGIEVSMDGSAYRTLAFLPASGGTTQQPQHYQYRDAELNKSGMRYYRLRQEDEDGKHTYYGPVPVRFDAVAVALSTYPNPFEEELTLEIQSEASAAATITLTDNLGRVVWQGIRTVQPGSNRVQLVPGLSKGLYQATVLLNSKVISQRVVKR</sequence>
<dbReference type="NCBIfam" id="TIGR04183">
    <property type="entry name" value="Por_Secre_tail"/>
    <property type="match status" value="1"/>
</dbReference>
<comment type="caution">
    <text evidence="1">The sequence shown here is derived from an EMBL/GenBank/DDBJ whole genome shotgun (WGS) entry which is preliminary data.</text>
</comment>
<dbReference type="Proteomes" id="UP000054223">
    <property type="component" value="Unassembled WGS sequence"/>
</dbReference>
<evidence type="ECO:0000313" key="2">
    <source>
        <dbReference type="Proteomes" id="UP000054223"/>
    </source>
</evidence>
<evidence type="ECO:0000313" key="1">
    <source>
        <dbReference type="EMBL" id="KUG08773.1"/>
    </source>
</evidence>
<organism evidence="1 2">
    <name type="scientific">Solirubrum puertoriconensis</name>
    <dbReference type="NCBI Taxonomy" id="1751427"/>
    <lineage>
        <taxon>Bacteria</taxon>
        <taxon>Pseudomonadati</taxon>
        <taxon>Bacteroidota</taxon>
        <taxon>Cytophagia</taxon>
        <taxon>Cytophagales</taxon>
    </lineage>
</organism>
<accession>A0A9X0HMK4</accession>
<protein>
    <recommendedName>
        <fullName evidence="3">Secretion system C-terminal sorting domain-containing protein</fullName>
    </recommendedName>
</protein>
<dbReference type="InterPro" id="IPR029052">
    <property type="entry name" value="Metallo-depent_PP-like"/>
</dbReference>